<dbReference type="Proteomes" id="UP000028715">
    <property type="component" value="Unassembled WGS sequence"/>
</dbReference>
<comment type="caution">
    <text evidence="2">The sequence shown here is derived from an EMBL/GenBank/DDBJ whole genome shotgun (WGS) entry which is preliminary data.</text>
</comment>
<dbReference type="PANTHER" id="PTHR36919:SF3">
    <property type="entry name" value="BLL5882 PROTEIN"/>
    <property type="match status" value="1"/>
</dbReference>
<feature type="domain" description="DUF2147" evidence="1">
    <location>
        <begin position="25"/>
        <end position="140"/>
    </location>
</feature>
<reference evidence="2 3" key="1">
    <citation type="submission" date="2014-07" db="EMBL/GenBank/DDBJ databases">
        <title>Genome of Flavobacterium reichenbachii LMG 25512.</title>
        <authorList>
            <person name="Stropko S.J."/>
            <person name="Pipes S.E."/>
            <person name="Newman J.D."/>
        </authorList>
    </citation>
    <scope>NUCLEOTIDE SEQUENCE [LARGE SCALE GENOMIC DNA]</scope>
    <source>
        <strain evidence="2 3">LMG 25512</strain>
    </source>
</reference>
<gene>
    <name evidence="2" type="ORF">IW19_09375</name>
</gene>
<accession>A0A085ZMQ0</accession>
<keyword evidence="3" id="KW-1185">Reference proteome</keyword>
<protein>
    <submittedName>
        <fullName evidence="2">Signal peptide protein</fullName>
    </submittedName>
</protein>
<evidence type="ECO:0000259" key="1">
    <source>
        <dbReference type="Pfam" id="PF09917"/>
    </source>
</evidence>
<dbReference type="eggNOG" id="COG4731">
    <property type="taxonomic scope" value="Bacteria"/>
</dbReference>
<dbReference type="STRING" id="362418.IW19_09375"/>
<organism evidence="2 3">
    <name type="scientific">Flavobacterium reichenbachii</name>
    <dbReference type="NCBI Taxonomy" id="362418"/>
    <lineage>
        <taxon>Bacteria</taxon>
        <taxon>Pseudomonadati</taxon>
        <taxon>Bacteroidota</taxon>
        <taxon>Flavobacteriia</taxon>
        <taxon>Flavobacteriales</taxon>
        <taxon>Flavobacteriaceae</taxon>
        <taxon>Flavobacterium</taxon>
    </lineage>
</organism>
<dbReference type="RefSeq" id="WP_035683369.1">
    <property type="nucleotide sequence ID" value="NZ_JPRL01000001.1"/>
</dbReference>
<evidence type="ECO:0000313" key="3">
    <source>
        <dbReference type="Proteomes" id="UP000028715"/>
    </source>
</evidence>
<evidence type="ECO:0000313" key="2">
    <source>
        <dbReference type="EMBL" id="KFF05714.1"/>
    </source>
</evidence>
<dbReference type="OrthoDB" id="9814399at2"/>
<dbReference type="Gene3D" id="2.40.128.520">
    <property type="match status" value="1"/>
</dbReference>
<dbReference type="EMBL" id="JPRL01000001">
    <property type="protein sequence ID" value="KFF05714.1"/>
    <property type="molecule type" value="Genomic_DNA"/>
</dbReference>
<name>A0A085ZMQ0_9FLAO</name>
<dbReference type="AlphaFoldDB" id="A0A085ZMQ0"/>
<proteinExistence type="predicted"/>
<dbReference type="InterPro" id="IPR019223">
    <property type="entry name" value="DUF2147"/>
</dbReference>
<dbReference type="Pfam" id="PF09917">
    <property type="entry name" value="DUF2147"/>
    <property type="match status" value="1"/>
</dbReference>
<sequence length="143" mass="15944">MKNWMLTIGVFFLTLGTIQSQSVIGKWKTIDDETGEAKSVVEIYEKSGKIYGKVVEILRANHKNDVCAKCEGSEKNKPILGMVIINGLKKDGDEYNGGSILDPTTGKKYKCYITLESADKLKLRGYVGVAIMGRTQYWTRAKN</sequence>
<dbReference type="PANTHER" id="PTHR36919">
    <property type="entry name" value="BLR1215 PROTEIN"/>
    <property type="match status" value="1"/>
</dbReference>